<feature type="binding site" evidence="6">
    <location>
        <position position="185"/>
    </location>
    <ligand>
        <name>FAD</name>
        <dbReference type="ChEBI" id="CHEBI:57692"/>
    </ligand>
</feature>
<dbReference type="PIRSF" id="PIRSF000189">
    <property type="entry name" value="D-aa_oxidase"/>
    <property type="match status" value="1"/>
</dbReference>
<dbReference type="STRING" id="984486.A0A1E3QX02"/>
<feature type="binding site" evidence="6">
    <location>
        <position position="299"/>
    </location>
    <ligand>
        <name>D-dopa</name>
        <dbReference type="ChEBI" id="CHEBI:149689"/>
    </ligand>
</feature>
<sequence>MTLSRSIVVIGSGVTGLTTACLLAQKGHAVTVVAEHTPGDIHYKYTSPFAGANWESFAANDDLRQQAYDQASYFELLRLARHEPKAGIVVRENRVFLSAKEYDSFETPWYASVVENYRVLPQSEWPEGTVYGFSFTTVVITTSTYLQFLRHRCATHGVKFHKVKLEHISEAARFCLQPDIVVNCTGLHAATLGGVEDKAVYPIRGQVLIVANTVKSVTIVQLPEGDKYPDEPFYVMPRGDGTSIIGGCTVAHSYNPAVDTALVERVKRRAVKYVPEIVDPLYRSNPSEIKVLKTYVGFRPAREGGIRVEVQAGEQLGLGATKVIHNYGAGGAGYQSSYGTAQNVVRLVASLSIHTGAKL</sequence>
<reference evidence="9" key="1">
    <citation type="submission" date="2016-05" db="EMBL/GenBank/DDBJ databases">
        <title>Comparative genomics of biotechnologically important yeasts.</title>
        <authorList>
            <consortium name="DOE Joint Genome Institute"/>
            <person name="Riley R."/>
            <person name="Haridas S."/>
            <person name="Wolfe K.H."/>
            <person name="Lopes M.R."/>
            <person name="Hittinger C.T."/>
            <person name="Goker M."/>
            <person name="Salamov A."/>
            <person name="Wisecaver J."/>
            <person name="Long T.M."/>
            <person name="Aerts A.L."/>
            <person name="Barry K."/>
            <person name="Choi C."/>
            <person name="Clum A."/>
            <person name="Coughlan A.Y."/>
            <person name="Deshpande S."/>
            <person name="Douglass A.P."/>
            <person name="Hanson S.J."/>
            <person name="Klenk H.-P."/>
            <person name="Labutti K."/>
            <person name="Lapidus A."/>
            <person name="Lindquist E."/>
            <person name="Lipzen A."/>
            <person name="Meier-Kolthoff J.P."/>
            <person name="Ohm R.A."/>
            <person name="Otillar R.P."/>
            <person name="Pangilinan J."/>
            <person name="Peng Y."/>
            <person name="Rokas A."/>
            <person name="Rosa C.A."/>
            <person name="Scheuner C."/>
            <person name="Sibirny A.A."/>
            <person name="Slot J.C."/>
            <person name="Stielow J.B."/>
            <person name="Sun H."/>
            <person name="Kurtzman C.P."/>
            <person name="Blackwell M."/>
            <person name="Grigoriev I.V."/>
            <person name="Jeffries T.W."/>
        </authorList>
    </citation>
    <scope>NUCLEOTIDE SEQUENCE [LARGE SCALE GENOMIC DNA]</scope>
    <source>
        <strain evidence="9">NRRL Y-12698</strain>
    </source>
</reference>
<dbReference type="GO" id="GO:0005737">
    <property type="term" value="C:cytoplasm"/>
    <property type="evidence" value="ECO:0007669"/>
    <property type="project" value="TreeGrafter"/>
</dbReference>
<dbReference type="PANTHER" id="PTHR11530:SF16">
    <property type="entry name" value="D-AMINO ACID OXIDASE (AFU_ORTHOLOGUE AFUA_5G11290)"/>
    <property type="match status" value="1"/>
</dbReference>
<organism evidence="8 9">
    <name type="scientific">Babjeviella inositovora NRRL Y-12698</name>
    <dbReference type="NCBI Taxonomy" id="984486"/>
    <lineage>
        <taxon>Eukaryota</taxon>
        <taxon>Fungi</taxon>
        <taxon>Dikarya</taxon>
        <taxon>Ascomycota</taxon>
        <taxon>Saccharomycotina</taxon>
        <taxon>Pichiomycetes</taxon>
        <taxon>Serinales incertae sedis</taxon>
        <taxon>Babjeviella</taxon>
    </lineage>
</organism>
<evidence type="ECO:0000256" key="4">
    <source>
        <dbReference type="ARBA" id="ARBA00022827"/>
    </source>
</evidence>
<dbReference type="Gene3D" id="3.30.9.10">
    <property type="entry name" value="D-Amino Acid Oxidase, subunit A, domain 2"/>
    <property type="match status" value="1"/>
</dbReference>
<dbReference type="OrthoDB" id="409956at2759"/>
<keyword evidence="4 6" id="KW-0274">FAD</keyword>
<dbReference type="GO" id="GO:0019478">
    <property type="term" value="P:D-amino acid catabolic process"/>
    <property type="evidence" value="ECO:0007669"/>
    <property type="project" value="TreeGrafter"/>
</dbReference>
<keyword evidence="5" id="KW-0560">Oxidoreductase</keyword>
<keyword evidence="9" id="KW-1185">Reference proteome</keyword>
<dbReference type="InterPro" id="IPR006181">
    <property type="entry name" value="D-amino_acid_oxidase_CS"/>
</dbReference>
<evidence type="ECO:0000256" key="3">
    <source>
        <dbReference type="ARBA" id="ARBA00022630"/>
    </source>
</evidence>
<dbReference type="Proteomes" id="UP000094336">
    <property type="component" value="Unassembled WGS sequence"/>
</dbReference>
<dbReference type="EMBL" id="KV454426">
    <property type="protein sequence ID" value="ODQ82218.1"/>
    <property type="molecule type" value="Genomic_DNA"/>
</dbReference>
<dbReference type="InterPro" id="IPR006076">
    <property type="entry name" value="FAD-dep_OxRdtase"/>
</dbReference>
<protein>
    <recommendedName>
        <fullName evidence="7">FAD dependent oxidoreductase domain-containing protein</fullName>
    </recommendedName>
</protein>
<dbReference type="RefSeq" id="XP_018987546.1">
    <property type="nucleotide sequence ID" value="XM_019126781.1"/>
</dbReference>
<evidence type="ECO:0000256" key="1">
    <source>
        <dbReference type="ARBA" id="ARBA00001974"/>
    </source>
</evidence>
<evidence type="ECO:0000313" key="9">
    <source>
        <dbReference type="Proteomes" id="UP000094336"/>
    </source>
</evidence>
<dbReference type="PROSITE" id="PS51257">
    <property type="entry name" value="PROKAR_LIPOPROTEIN"/>
    <property type="match status" value="1"/>
</dbReference>
<comment type="similarity">
    <text evidence="2">Belongs to the DAMOX/DASOX family.</text>
</comment>
<gene>
    <name evidence="8" type="ORF">BABINDRAFT_10690</name>
</gene>
<proteinExistence type="inferred from homology"/>
<evidence type="ECO:0000256" key="2">
    <source>
        <dbReference type="ARBA" id="ARBA00006730"/>
    </source>
</evidence>
<dbReference type="GO" id="GO:0003884">
    <property type="term" value="F:D-amino-acid oxidase activity"/>
    <property type="evidence" value="ECO:0007669"/>
    <property type="project" value="InterPro"/>
</dbReference>
<dbReference type="InterPro" id="IPR023209">
    <property type="entry name" value="DAO"/>
</dbReference>
<feature type="binding site" evidence="6">
    <location>
        <begin position="46"/>
        <end position="47"/>
    </location>
    <ligand>
        <name>FAD</name>
        <dbReference type="ChEBI" id="CHEBI:57692"/>
    </ligand>
</feature>
<dbReference type="GeneID" id="30144635"/>
<evidence type="ECO:0000256" key="5">
    <source>
        <dbReference type="ARBA" id="ARBA00023002"/>
    </source>
</evidence>
<feature type="domain" description="FAD dependent oxidoreductase" evidence="7">
    <location>
        <begin position="7"/>
        <end position="345"/>
    </location>
</feature>
<name>A0A1E3QX02_9ASCO</name>
<dbReference type="Gene3D" id="3.40.50.720">
    <property type="entry name" value="NAD(P)-binding Rossmann-like Domain"/>
    <property type="match status" value="1"/>
</dbReference>
<evidence type="ECO:0000259" key="7">
    <source>
        <dbReference type="Pfam" id="PF01266"/>
    </source>
</evidence>
<dbReference type="Pfam" id="PF01266">
    <property type="entry name" value="DAO"/>
    <property type="match status" value="1"/>
</dbReference>
<dbReference type="SUPFAM" id="SSF51971">
    <property type="entry name" value="Nucleotide-binding domain"/>
    <property type="match status" value="1"/>
</dbReference>
<dbReference type="AlphaFoldDB" id="A0A1E3QX02"/>
<evidence type="ECO:0000256" key="6">
    <source>
        <dbReference type="PIRSR" id="PIRSR000189-1"/>
    </source>
</evidence>
<dbReference type="GO" id="GO:0071949">
    <property type="term" value="F:FAD binding"/>
    <property type="evidence" value="ECO:0007669"/>
    <property type="project" value="InterPro"/>
</dbReference>
<keyword evidence="3" id="KW-0285">Flavoprotein</keyword>
<evidence type="ECO:0000313" key="8">
    <source>
        <dbReference type="EMBL" id="ODQ82218.1"/>
    </source>
</evidence>
<dbReference type="PANTHER" id="PTHR11530">
    <property type="entry name" value="D-AMINO ACID OXIDASE"/>
    <property type="match status" value="1"/>
</dbReference>
<comment type="cofactor">
    <cofactor evidence="1 6">
        <name>FAD</name>
        <dbReference type="ChEBI" id="CHEBI:57692"/>
    </cofactor>
</comment>
<accession>A0A1E3QX02</accession>
<feature type="binding site" evidence="6">
    <location>
        <position position="331"/>
    </location>
    <ligand>
        <name>D-dopa</name>
        <dbReference type="ChEBI" id="CHEBI:149689"/>
    </ligand>
</feature>
<dbReference type="SUPFAM" id="SSF54373">
    <property type="entry name" value="FAD-linked reductases, C-terminal domain"/>
    <property type="match status" value="1"/>
</dbReference>
<dbReference type="PROSITE" id="PS00677">
    <property type="entry name" value="DAO"/>
    <property type="match status" value="1"/>
</dbReference>